<evidence type="ECO:0000313" key="2">
    <source>
        <dbReference type="EMBL" id="TNN40035.1"/>
    </source>
</evidence>
<name>A0A4Z2FGK9_9TELE</name>
<feature type="region of interest" description="Disordered" evidence="1">
    <location>
        <begin position="1"/>
        <end position="46"/>
    </location>
</feature>
<dbReference type="EMBL" id="SRLO01001224">
    <property type="protein sequence ID" value="TNN40035.1"/>
    <property type="molecule type" value="Genomic_DNA"/>
</dbReference>
<sequence length="87" mass="9319">MTSGPQVTSEDLRTHKKKSTSRFASAAEHTAAHHAQVSESGAPGPAARSLTFLSCVVERGEKTRPQSRSINPSARCFLRSRSSSNGH</sequence>
<evidence type="ECO:0000256" key="1">
    <source>
        <dbReference type="SAM" id="MobiDB-lite"/>
    </source>
</evidence>
<dbReference type="AlphaFoldDB" id="A0A4Z2FGK9"/>
<evidence type="ECO:0000313" key="3">
    <source>
        <dbReference type="Proteomes" id="UP000314294"/>
    </source>
</evidence>
<feature type="region of interest" description="Disordered" evidence="1">
    <location>
        <begin position="59"/>
        <end position="87"/>
    </location>
</feature>
<proteinExistence type="predicted"/>
<dbReference type="Proteomes" id="UP000314294">
    <property type="component" value="Unassembled WGS sequence"/>
</dbReference>
<feature type="compositionally biased region" description="Low complexity" evidence="1">
    <location>
        <begin position="24"/>
        <end position="35"/>
    </location>
</feature>
<accession>A0A4Z2FGK9</accession>
<keyword evidence="3" id="KW-1185">Reference proteome</keyword>
<organism evidence="2 3">
    <name type="scientific">Liparis tanakae</name>
    <name type="common">Tanaka's snailfish</name>
    <dbReference type="NCBI Taxonomy" id="230148"/>
    <lineage>
        <taxon>Eukaryota</taxon>
        <taxon>Metazoa</taxon>
        <taxon>Chordata</taxon>
        <taxon>Craniata</taxon>
        <taxon>Vertebrata</taxon>
        <taxon>Euteleostomi</taxon>
        <taxon>Actinopterygii</taxon>
        <taxon>Neopterygii</taxon>
        <taxon>Teleostei</taxon>
        <taxon>Neoteleostei</taxon>
        <taxon>Acanthomorphata</taxon>
        <taxon>Eupercaria</taxon>
        <taxon>Perciformes</taxon>
        <taxon>Cottioidei</taxon>
        <taxon>Cottales</taxon>
        <taxon>Liparidae</taxon>
        <taxon>Liparis</taxon>
    </lineage>
</organism>
<gene>
    <name evidence="2" type="ORF">EYF80_049797</name>
</gene>
<protein>
    <submittedName>
        <fullName evidence="2">Uncharacterized protein</fullName>
    </submittedName>
</protein>
<comment type="caution">
    <text evidence="2">The sequence shown here is derived from an EMBL/GenBank/DDBJ whole genome shotgun (WGS) entry which is preliminary data.</text>
</comment>
<reference evidence="2 3" key="1">
    <citation type="submission" date="2019-03" db="EMBL/GenBank/DDBJ databases">
        <title>First draft genome of Liparis tanakae, snailfish: a comprehensive survey of snailfish specific genes.</title>
        <authorList>
            <person name="Kim W."/>
            <person name="Song I."/>
            <person name="Jeong J.-H."/>
            <person name="Kim D."/>
            <person name="Kim S."/>
            <person name="Ryu S."/>
            <person name="Song J.Y."/>
            <person name="Lee S.K."/>
        </authorList>
    </citation>
    <scope>NUCLEOTIDE SEQUENCE [LARGE SCALE GENOMIC DNA]</scope>
    <source>
        <tissue evidence="2">Muscle</tissue>
    </source>
</reference>